<proteinExistence type="predicted"/>
<dbReference type="PANTHER" id="PTHR24148:SF64">
    <property type="entry name" value="HETEROKARYON INCOMPATIBILITY DOMAIN-CONTAINING PROTEIN"/>
    <property type="match status" value="1"/>
</dbReference>
<dbReference type="OrthoDB" id="3650339at2759"/>
<gene>
    <name evidence="2" type="ORF">CB0940_05284</name>
    <name evidence="3" type="ORF">RHO25_002424</name>
</gene>
<evidence type="ECO:0000313" key="3">
    <source>
        <dbReference type="EMBL" id="WPA97813.1"/>
    </source>
</evidence>
<reference evidence="2 4" key="1">
    <citation type="submission" date="2015-10" db="EMBL/GenBank/DDBJ databases">
        <title>The cercosporin biosynthetic gene cluster was horizontally transferred to several fungal lineages and shown to be expanded in Cercospora beticola based on microsynteny with recipient genomes.</title>
        <authorList>
            <person name="De Jonge R."/>
            <person name="Ebert M.K."/>
            <person name="Suttle J.C."/>
            <person name="Jurick Ii W.M."/>
            <person name="Secor G.A."/>
            <person name="Thomma B.P."/>
            <person name="Van De Peer Y."/>
            <person name="Bolton M.D."/>
        </authorList>
    </citation>
    <scope>NUCLEOTIDE SEQUENCE [LARGE SCALE GENOMIC DNA]</scope>
    <source>
        <strain evidence="2 4">09-40</strain>
    </source>
</reference>
<dbReference type="InterPro" id="IPR010730">
    <property type="entry name" value="HET"/>
</dbReference>
<feature type="domain" description="Heterokaryon incompatibility" evidence="1">
    <location>
        <begin position="53"/>
        <end position="221"/>
    </location>
</feature>
<dbReference type="EMBL" id="CP134185">
    <property type="protein sequence ID" value="WPA97813.1"/>
    <property type="molecule type" value="Genomic_DNA"/>
</dbReference>
<evidence type="ECO:0000313" key="5">
    <source>
        <dbReference type="Proteomes" id="UP001302367"/>
    </source>
</evidence>
<name>A0A2G5HY84_CERBT</name>
<reference evidence="3 5" key="2">
    <citation type="submission" date="2023-09" db="EMBL/GenBank/DDBJ databases">
        <title>Complete-Gapless Cercospora beticola genome.</title>
        <authorList>
            <person name="Wyatt N.A."/>
            <person name="Spanner R.E."/>
            <person name="Bolton M.D."/>
        </authorList>
    </citation>
    <scope>NUCLEOTIDE SEQUENCE [LARGE SCALE GENOMIC DNA]</scope>
    <source>
        <strain evidence="3">Cb09-40</strain>
    </source>
</reference>
<evidence type="ECO:0000313" key="2">
    <source>
        <dbReference type="EMBL" id="PIA97499.1"/>
    </source>
</evidence>
<dbReference type="EMBL" id="LKMD01000102">
    <property type="protein sequence ID" value="PIA97499.1"/>
    <property type="molecule type" value="Genomic_DNA"/>
</dbReference>
<keyword evidence="5" id="KW-1185">Reference proteome</keyword>
<organism evidence="2 4">
    <name type="scientific">Cercospora beticola</name>
    <name type="common">Sugarbeet leaf spot fungus</name>
    <dbReference type="NCBI Taxonomy" id="122368"/>
    <lineage>
        <taxon>Eukaryota</taxon>
        <taxon>Fungi</taxon>
        <taxon>Dikarya</taxon>
        <taxon>Ascomycota</taxon>
        <taxon>Pezizomycotina</taxon>
        <taxon>Dothideomycetes</taxon>
        <taxon>Dothideomycetidae</taxon>
        <taxon>Mycosphaerellales</taxon>
        <taxon>Mycosphaerellaceae</taxon>
        <taxon>Cercospora</taxon>
    </lineage>
</organism>
<sequence>MAPLYKTLPPVSRQIRLLRAKTTGRVKAVEASCVQECPQFQLETFLLDLLPSYKALSYCWGTEKADQVIHVNGEPFLVNPNLFEFLKLIDADKDDGTGNECVGWIFIDAICINQTNLDERSSQVTLMGDVYKQAEEVIVWLGVQETMVNASTALDPDAWQDCCDIVELHFVTMAAMRVIGTPVQEIASDFLDAHLGIETARALVMPLVRHSFWSRLWIVQEIVLARNLWIWYQGLRISWFTLYECLKYGWKNVIDPLSTVKMVDVSPFRPEQGLRLMPGDYHERFKGWSDALQTFSLLQDKIRSTDLARARKMDLSTASSNFVRRDASVKNDKVYGLLGMTSSVVPVDYQSDANATEIVHRMGIFPLRDQGIVVVEEAILRIETYLATLEPPHSPQDRAHVELLEEHVATLRKRIESQQNADQEARSPMWPDRMQRQHDIRSIAHFLSGHKFIDKLREILPTPALFKILEHDLYKALILGLKSSEDVESNSAYISSNSDFRTWAVKMAKEYPELGRLPEKCLRVPQEEYPVP</sequence>
<dbReference type="InterPro" id="IPR052895">
    <property type="entry name" value="HetReg/Transcr_Mod"/>
</dbReference>
<dbReference type="Proteomes" id="UP001302367">
    <property type="component" value="Chromosome 2"/>
</dbReference>
<dbReference type="PANTHER" id="PTHR24148">
    <property type="entry name" value="ANKYRIN REPEAT DOMAIN-CONTAINING PROTEIN 39 HOMOLOG-RELATED"/>
    <property type="match status" value="1"/>
</dbReference>
<accession>A0A2G5HY84</accession>
<dbReference type="Pfam" id="PF06985">
    <property type="entry name" value="HET"/>
    <property type="match status" value="1"/>
</dbReference>
<evidence type="ECO:0000313" key="4">
    <source>
        <dbReference type="Proteomes" id="UP000230605"/>
    </source>
</evidence>
<dbReference type="AlphaFoldDB" id="A0A2G5HY84"/>
<evidence type="ECO:0000259" key="1">
    <source>
        <dbReference type="Pfam" id="PF06985"/>
    </source>
</evidence>
<protein>
    <recommendedName>
        <fullName evidence="1">Heterokaryon incompatibility domain-containing protein</fullName>
    </recommendedName>
</protein>
<dbReference type="Proteomes" id="UP000230605">
    <property type="component" value="Chromosome 2"/>
</dbReference>